<dbReference type="AlphaFoldDB" id="D4H793"/>
<dbReference type="Proteomes" id="UP000002012">
    <property type="component" value="Chromosome"/>
</dbReference>
<dbReference type="InParanoid" id="D4H793"/>
<proteinExistence type="predicted"/>
<evidence type="ECO:0000313" key="1">
    <source>
        <dbReference type="EMBL" id="ADD67892.1"/>
    </source>
</evidence>
<accession>D4H793</accession>
<protein>
    <submittedName>
        <fullName evidence="1">Uncharacterized protein</fullName>
    </submittedName>
</protein>
<evidence type="ECO:0000313" key="2">
    <source>
        <dbReference type="Proteomes" id="UP000002012"/>
    </source>
</evidence>
<reference evidence="1 2" key="1">
    <citation type="journal article" date="2010" name="Stand. Genomic Sci.">
        <title>Complete genome sequence of Denitrovibrio acetiphilus type strain (N2460).</title>
        <authorList>
            <person name="Kiss H."/>
            <person name="Lang E."/>
            <person name="Lapidus A."/>
            <person name="Copeland A."/>
            <person name="Nolan M."/>
            <person name="Glavina Del Rio T."/>
            <person name="Chen F."/>
            <person name="Lucas S."/>
            <person name="Tice H."/>
            <person name="Cheng J.F."/>
            <person name="Han C."/>
            <person name="Goodwin L."/>
            <person name="Pitluck S."/>
            <person name="Liolios K."/>
            <person name="Pati A."/>
            <person name="Ivanova N."/>
            <person name="Mavromatis K."/>
            <person name="Chen A."/>
            <person name="Palaniappan K."/>
            <person name="Land M."/>
            <person name="Hauser L."/>
            <person name="Chang Y.J."/>
            <person name="Jeffries C.D."/>
            <person name="Detter J.C."/>
            <person name="Brettin T."/>
            <person name="Spring S."/>
            <person name="Rohde M."/>
            <person name="Goker M."/>
            <person name="Woyke T."/>
            <person name="Bristow J."/>
            <person name="Eisen J.A."/>
            <person name="Markowitz V."/>
            <person name="Hugenholtz P."/>
            <person name="Kyrpides N.C."/>
            <person name="Klenk H.P."/>
        </authorList>
    </citation>
    <scope>NUCLEOTIDE SEQUENCE [LARGE SCALE GENOMIC DNA]</scope>
    <source>
        <strain evidence="2">DSM 12809 / NBRC 114555 / N2460</strain>
    </source>
</reference>
<gene>
    <name evidence="1" type="ordered locus">Dacet_1120</name>
</gene>
<name>D4H793_DENA2</name>
<organism evidence="1 2">
    <name type="scientific">Denitrovibrio acetiphilus (strain DSM 12809 / NBRC 114555 / N2460)</name>
    <dbReference type="NCBI Taxonomy" id="522772"/>
    <lineage>
        <taxon>Bacteria</taxon>
        <taxon>Pseudomonadati</taxon>
        <taxon>Deferribacterota</taxon>
        <taxon>Deferribacteres</taxon>
        <taxon>Deferribacterales</taxon>
        <taxon>Geovibrionaceae</taxon>
        <taxon>Denitrovibrio</taxon>
    </lineage>
</organism>
<dbReference type="EMBL" id="CP001968">
    <property type="protein sequence ID" value="ADD67892.1"/>
    <property type="molecule type" value="Genomic_DNA"/>
</dbReference>
<dbReference type="HOGENOM" id="CLU_1872045_0_0_0"/>
<dbReference type="STRING" id="522772.Dacet_1120"/>
<dbReference type="PaxDb" id="522772-Dacet_1120"/>
<sequence length="136" mass="15310">MRMGSYMKKMIVLVSVENVSAAEKVIKKAKAQLGLDKGRRVLKKDNTRILFSSGIIQKSFENVEKLAKFKDYDMIIIPVYGENVKAYPKIHDIKIYVNNQLGFSVFICAVRPNPADKDVDDAVENIFDIVTANIGL</sequence>
<dbReference type="KEGG" id="dap:Dacet_1120"/>
<keyword evidence="2" id="KW-1185">Reference proteome</keyword>